<reference evidence="1 2" key="1">
    <citation type="submission" date="2018-05" db="EMBL/GenBank/DDBJ databases">
        <title>Genomic Encyclopedia of Type Strains, Phase III (KMG-III): the genomes of soil and plant-associated and newly described type strains.</title>
        <authorList>
            <person name="Whitman W."/>
        </authorList>
    </citation>
    <scope>NUCLEOTIDE SEQUENCE [LARGE SCALE GENOMIC DNA]</scope>
    <source>
        <strain evidence="1 2">CECT 5696</strain>
    </source>
</reference>
<keyword evidence="2" id="KW-1185">Reference proteome</keyword>
<organism evidence="1 2">
    <name type="scientific">Paenibacillus cellulosilyticus</name>
    <dbReference type="NCBI Taxonomy" id="375489"/>
    <lineage>
        <taxon>Bacteria</taxon>
        <taxon>Bacillati</taxon>
        <taxon>Bacillota</taxon>
        <taxon>Bacilli</taxon>
        <taxon>Bacillales</taxon>
        <taxon>Paenibacillaceae</taxon>
        <taxon>Paenibacillus</taxon>
    </lineage>
</organism>
<evidence type="ECO:0000313" key="2">
    <source>
        <dbReference type="Proteomes" id="UP000246635"/>
    </source>
</evidence>
<dbReference type="Proteomes" id="UP000246635">
    <property type="component" value="Unassembled WGS sequence"/>
</dbReference>
<sequence length="139" mass="15968">MQLLPYYRSEFIASCLNNETSWTEVLLNNNVSLWQREKEKFLELFRIMDEDQQLCLEYSVIIPLAYVRTGRIIEQGPGVGIAAGGVTCQYDDEQMLMTYSVAHHQMNSSVGRFLFKARSEISQLIDFSGTESRMKEIVG</sequence>
<comment type="caution">
    <text evidence="1">The sequence shown here is derived from an EMBL/GenBank/DDBJ whole genome shotgun (WGS) entry which is preliminary data.</text>
</comment>
<accession>A0A2V2YXW8</accession>
<protein>
    <submittedName>
        <fullName evidence="1">Uncharacterized protein</fullName>
    </submittedName>
</protein>
<dbReference type="EMBL" id="QGTQ01000002">
    <property type="protein sequence ID" value="PWW07113.1"/>
    <property type="molecule type" value="Genomic_DNA"/>
</dbReference>
<dbReference type="OrthoDB" id="2595536at2"/>
<gene>
    <name evidence="1" type="ORF">DFQ01_1025</name>
</gene>
<dbReference type="RefSeq" id="WP_110042396.1">
    <property type="nucleotide sequence ID" value="NZ_CP054612.1"/>
</dbReference>
<evidence type="ECO:0000313" key="1">
    <source>
        <dbReference type="EMBL" id="PWW07113.1"/>
    </source>
</evidence>
<proteinExistence type="predicted"/>
<dbReference type="AlphaFoldDB" id="A0A2V2YXW8"/>
<name>A0A2V2YXW8_9BACL</name>